<evidence type="ECO:0000313" key="2">
    <source>
        <dbReference type="Proteomes" id="UP001054945"/>
    </source>
</evidence>
<name>A0AAV4W818_CAEEX</name>
<keyword evidence="2" id="KW-1185">Reference proteome</keyword>
<sequence>MPAAAPLRLRGLFAGDWSFLITELGTLLGTYLAIRSLPISIESVHFPGGLILESSRDSQLGGVNFGPPLRIHGGGR</sequence>
<reference evidence="1 2" key="1">
    <citation type="submission" date="2021-06" db="EMBL/GenBank/DDBJ databases">
        <title>Caerostris extrusa draft genome.</title>
        <authorList>
            <person name="Kono N."/>
            <person name="Arakawa K."/>
        </authorList>
    </citation>
    <scope>NUCLEOTIDE SEQUENCE [LARGE SCALE GENOMIC DNA]</scope>
</reference>
<gene>
    <name evidence="1" type="ORF">CEXT_313591</name>
</gene>
<comment type="caution">
    <text evidence="1">The sequence shown here is derived from an EMBL/GenBank/DDBJ whole genome shotgun (WGS) entry which is preliminary data.</text>
</comment>
<accession>A0AAV4W818</accession>
<dbReference type="AlphaFoldDB" id="A0AAV4W818"/>
<proteinExistence type="predicted"/>
<protein>
    <submittedName>
        <fullName evidence="1">Uncharacterized protein</fullName>
    </submittedName>
</protein>
<evidence type="ECO:0000313" key="1">
    <source>
        <dbReference type="EMBL" id="GIY78927.1"/>
    </source>
</evidence>
<dbReference type="Proteomes" id="UP001054945">
    <property type="component" value="Unassembled WGS sequence"/>
</dbReference>
<organism evidence="1 2">
    <name type="scientific">Caerostris extrusa</name>
    <name type="common">Bark spider</name>
    <name type="synonym">Caerostris bankana</name>
    <dbReference type="NCBI Taxonomy" id="172846"/>
    <lineage>
        <taxon>Eukaryota</taxon>
        <taxon>Metazoa</taxon>
        <taxon>Ecdysozoa</taxon>
        <taxon>Arthropoda</taxon>
        <taxon>Chelicerata</taxon>
        <taxon>Arachnida</taxon>
        <taxon>Araneae</taxon>
        <taxon>Araneomorphae</taxon>
        <taxon>Entelegynae</taxon>
        <taxon>Araneoidea</taxon>
        <taxon>Araneidae</taxon>
        <taxon>Caerostris</taxon>
    </lineage>
</organism>
<dbReference type="EMBL" id="BPLR01015819">
    <property type="protein sequence ID" value="GIY78927.1"/>
    <property type="molecule type" value="Genomic_DNA"/>
</dbReference>